<dbReference type="SUPFAM" id="SSF51445">
    <property type="entry name" value="(Trans)glycosidases"/>
    <property type="match status" value="1"/>
</dbReference>
<dbReference type="InterPro" id="IPR051913">
    <property type="entry name" value="GH2_Domain-Containing"/>
</dbReference>
<protein>
    <submittedName>
        <fullName evidence="5">Glycosyl hydrolases family 2, TIM barrel domain</fullName>
    </submittedName>
</protein>
<keyword evidence="3" id="KW-0326">Glycosidase</keyword>
<dbReference type="Gene3D" id="3.90.182.10">
    <property type="entry name" value="Toxin - Anthrax Protective Antigen,domain 1"/>
    <property type="match status" value="1"/>
</dbReference>
<dbReference type="InterPro" id="IPR008979">
    <property type="entry name" value="Galactose-bd-like_sf"/>
</dbReference>
<dbReference type="InterPro" id="IPR013783">
    <property type="entry name" value="Ig-like_fold"/>
</dbReference>
<name>A0A1G6G1U2_BACOV</name>
<dbReference type="Pfam" id="PF00703">
    <property type="entry name" value="Glyco_hydro_2"/>
    <property type="match status" value="1"/>
</dbReference>
<reference evidence="5 6" key="1">
    <citation type="submission" date="2016-10" db="EMBL/GenBank/DDBJ databases">
        <authorList>
            <person name="de Groot N.N."/>
        </authorList>
    </citation>
    <scope>NUCLEOTIDE SEQUENCE [LARGE SCALE GENOMIC DNA]</scope>
    <source>
        <strain evidence="5 6">NLAE-zl-C500</strain>
    </source>
</reference>
<dbReference type="Pfam" id="PF02837">
    <property type="entry name" value="Glyco_hydro_2_N"/>
    <property type="match status" value="1"/>
</dbReference>
<dbReference type="GO" id="GO:0004553">
    <property type="term" value="F:hydrolase activity, hydrolyzing O-glycosyl compounds"/>
    <property type="evidence" value="ECO:0007669"/>
    <property type="project" value="InterPro"/>
</dbReference>
<dbReference type="InterPro" id="IPR011658">
    <property type="entry name" value="PA14_dom"/>
</dbReference>
<accession>A0A1G6G1U2</accession>
<dbReference type="InterPro" id="IPR017853">
    <property type="entry name" value="GH"/>
</dbReference>
<organism evidence="5 6">
    <name type="scientific">Bacteroides ovatus</name>
    <dbReference type="NCBI Taxonomy" id="28116"/>
    <lineage>
        <taxon>Bacteria</taxon>
        <taxon>Pseudomonadati</taxon>
        <taxon>Bacteroidota</taxon>
        <taxon>Bacteroidia</taxon>
        <taxon>Bacteroidales</taxon>
        <taxon>Bacteroidaceae</taxon>
        <taxon>Bacteroides</taxon>
    </lineage>
</organism>
<dbReference type="PANTHER" id="PTHR42732:SF2">
    <property type="entry name" value="BETA-MANNOSIDASE"/>
    <property type="match status" value="1"/>
</dbReference>
<dbReference type="EMBL" id="FMYE01000005">
    <property type="protein sequence ID" value="SDB75942.1"/>
    <property type="molecule type" value="Genomic_DNA"/>
</dbReference>
<dbReference type="InterPro" id="IPR036156">
    <property type="entry name" value="Beta-gal/glucu_dom_sf"/>
</dbReference>
<evidence type="ECO:0000256" key="1">
    <source>
        <dbReference type="ARBA" id="ARBA00007401"/>
    </source>
</evidence>
<evidence type="ECO:0000313" key="6">
    <source>
        <dbReference type="Proteomes" id="UP000183670"/>
    </source>
</evidence>
<comment type="similarity">
    <text evidence="1">Belongs to the glycosyl hydrolase 2 family.</text>
</comment>
<dbReference type="PANTHER" id="PTHR42732">
    <property type="entry name" value="BETA-GALACTOSIDASE"/>
    <property type="match status" value="1"/>
</dbReference>
<evidence type="ECO:0000259" key="4">
    <source>
        <dbReference type="PROSITE" id="PS51820"/>
    </source>
</evidence>
<dbReference type="Gene3D" id="2.60.120.260">
    <property type="entry name" value="Galactose-binding domain-like"/>
    <property type="match status" value="1"/>
</dbReference>
<dbReference type="AlphaFoldDB" id="A0A1G6G1U2"/>
<dbReference type="Pfam" id="PF07691">
    <property type="entry name" value="PA14"/>
    <property type="match status" value="1"/>
</dbReference>
<dbReference type="SUPFAM" id="SSF49785">
    <property type="entry name" value="Galactose-binding domain-like"/>
    <property type="match status" value="1"/>
</dbReference>
<evidence type="ECO:0000256" key="3">
    <source>
        <dbReference type="ARBA" id="ARBA00023295"/>
    </source>
</evidence>
<dbReference type="Gene3D" id="3.20.20.80">
    <property type="entry name" value="Glycosidases"/>
    <property type="match status" value="1"/>
</dbReference>
<dbReference type="Pfam" id="PF02836">
    <property type="entry name" value="Glyco_hydro_2_C"/>
    <property type="match status" value="1"/>
</dbReference>
<dbReference type="PROSITE" id="PS51820">
    <property type="entry name" value="PA14"/>
    <property type="match status" value="1"/>
</dbReference>
<dbReference type="InterPro" id="IPR037524">
    <property type="entry name" value="PA14/GLEYA"/>
</dbReference>
<dbReference type="SMART" id="SM00758">
    <property type="entry name" value="PA14"/>
    <property type="match status" value="1"/>
</dbReference>
<dbReference type="GO" id="GO:0005975">
    <property type="term" value="P:carbohydrate metabolic process"/>
    <property type="evidence" value="ECO:0007669"/>
    <property type="project" value="InterPro"/>
</dbReference>
<evidence type="ECO:0000313" key="5">
    <source>
        <dbReference type="EMBL" id="SDB75942.1"/>
    </source>
</evidence>
<dbReference type="SUPFAM" id="SSF56988">
    <property type="entry name" value="Anthrax protective antigen"/>
    <property type="match status" value="1"/>
</dbReference>
<evidence type="ECO:0000256" key="2">
    <source>
        <dbReference type="ARBA" id="ARBA00022801"/>
    </source>
</evidence>
<dbReference type="InterPro" id="IPR006103">
    <property type="entry name" value="Glyco_hydro_2_cat"/>
</dbReference>
<dbReference type="Proteomes" id="UP000183670">
    <property type="component" value="Unassembled WGS sequence"/>
</dbReference>
<dbReference type="Gene3D" id="2.60.40.10">
    <property type="entry name" value="Immunoglobulins"/>
    <property type="match status" value="1"/>
</dbReference>
<keyword evidence="2 5" id="KW-0378">Hydrolase</keyword>
<gene>
    <name evidence="5" type="ORF">SAMN05192581_100559</name>
</gene>
<proteinExistence type="inferred from homology"/>
<dbReference type="SUPFAM" id="SSF49303">
    <property type="entry name" value="beta-Galactosidase/glucuronidase domain"/>
    <property type="match status" value="1"/>
</dbReference>
<dbReference type="InterPro" id="IPR006104">
    <property type="entry name" value="Glyco_hydro_2_N"/>
</dbReference>
<dbReference type="RefSeq" id="WP_074556879.1">
    <property type="nucleotide sequence ID" value="NZ_FMYE01000005.1"/>
</dbReference>
<dbReference type="InterPro" id="IPR006102">
    <property type="entry name" value="Ig-like_GH2"/>
</dbReference>
<sequence length="1188" mass="133487">MKFYNITYMAIPYIRIVTFAVALITGVCMQAQDRKIPLGSSGWKLWLDRTAEWKNDKLYVPPVDVEQLKVNPPTCGWEELFKKSLPSAEADKVVADPTLSLEVKVPGTVEEYCWDALSGKGKGLGNSGNYEGVSWWGRDFEVPSLAKGKRVKLCFTGGIRQRAEVFVNQQLVGYELVHQTPFEVDITDVVKCGASNQLAVRITDANGNFSWGDYTGVLWGEYYFPLSHAFGGILDEVEMTIVNPVHISDIFVKNKPQLKDIDAEIEISNEGTKKLNGTFEVAIVENWKKNQPVSNPKTVFTNTSAGKFTVAPGARQTVDFAASVPQALLWGIKDANLYDFIVTLKDARGKVIDRFSRRFGFRFLSVEGQGSDARFYLNGKRTFFLSAISWGFWPTNGMYPTPELARKHIESAQVLGQNMLNFHRCQGNSIVLNLADEIGMLYYEEPGGYSSSRTKTDNPAVARAKNFELANRLNSQRFLRMVRCHRNHPSLVIYNMVNEPGWNPDEQAKADMAKAHEIDPTRFISYGSGFMNPGADEPKKLHMLPYDPKQYTTGYVDIHNAGNSPGVYVDAMYNSSKNFWRNDLSKSEIFIWGEEGALASPPQLEKIQQDIARTGYNGWDGADYKDWYQAYVNYIDQKGLKSYYPSLTNLITSLGDIMYYEHGRLVENVRIADGAEIYVLNGFEDMKFDNMSGAVDVFRNLKGTPELISQYMRPLMISVKCRDKIGEVGDVNLLDLYVLNEHALNAGRYHIKAKVRKPDGTEESLYQGEVTISGGDKFSDLVQTDIPVNLNGGKGYYYVKAQLFDKQGKQIADGHDELLAVDWKTGRIGGRGAVIGGDEMLAFARDVKGADIVAYDNSLGKLDYIVIGAVDNGMEAKPFSPAFTRTKGGEEVGINMEYYQGRNFDHLIDRRISTAKIDFDLKNKQIPGWDILGNSDFSLRWEGYVVAETTGQVELTITYDDGARVWFNNEQVLDDWRNGPQKTKTFTVDFVKGKKYPVKMEAFQAGGTWLFSLKRKLPVQEDKLDFAKLTERVFKDGTQLLLLEDAEVWLKRLREANVFPAYKTFHPAKTWVGHNFMVREHPFFSGLPVNRGMSWEYQRLVVYDGINHFGLYGVESEEEAVVSLVGGASHVVSTSVGVVPYGKGNIVYSSLDLSPNLTLDLKSANVPKKIYCNILQWAARKSGPDSKQ</sequence>
<feature type="domain" description="PA14" evidence="4">
    <location>
        <begin position="889"/>
        <end position="1029"/>
    </location>
</feature>